<evidence type="ECO:0000313" key="1">
    <source>
        <dbReference type="EMBL" id="AFK41386.1"/>
    </source>
</evidence>
<protein>
    <submittedName>
        <fullName evidence="1">Uncharacterized protein</fullName>
    </submittedName>
</protein>
<organism evidence="1">
    <name type="scientific">Medicago truncatula</name>
    <name type="common">Barrel medic</name>
    <name type="synonym">Medicago tribuloides</name>
    <dbReference type="NCBI Taxonomy" id="3880"/>
    <lineage>
        <taxon>Eukaryota</taxon>
        <taxon>Viridiplantae</taxon>
        <taxon>Streptophyta</taxon>
        <taxon>Embryophyta</taxon>
        <taxon>Tracheophyta</taxon>
        <taxon>Spermatophyta</taxon>
        <taxon>Magnoliopsida</taxon>
        <taxon>eudicotyledons</taxon>
        <taxon>Gunneridae</taxon>
        <taxon>Pentapetalae</taxon>
        <taxon>rosids</taxon>
        <taxon>fabids</taxon>
        <taxon>Fabales</taxon>
        <taxon>Fabaceae</taxon>
        <taxon>Papilionoideae</taxon>
        <taxon>50 kb inversion clade</taxon>
        <taxon>NPAAA clade</taxon>
        <taxon>Hologalegina</taxon>
        <taxon>IRL clade</taxon>
        <taxon>Trifolieae</taxon>
        <taxon>Medicago</taxon>
    </lineage>
</organism>
<sequence>MYTSSLRRMSFFHLPWTWTRLSCRDCITWACTSYRPISSCTSYRPISSFVYVHYNMFHYVTDFTSSEA</sequence>
<dbReference type="EMBL" id="BT141592">
    <property type="protein sequence ID" value="AFK41386.1"/>
    <property type="molecule type" value="mRNA"/>
</dbReference>
<proteinExistence type="evidence at transcript level"/>
<dbReference type="AlphaFoldDB" id="I3SM94"/>
<reference evidence="1" key="1">
    <citation type="submission" date="2012-05" db="EMBL/GenBank/DDBJ databases">
        <authorList>
            <person name="Krishnakumar V."/>
            <person name="Cheung F."/>
            <person name="Xiao Y."/>
            <person name="Chan A."/>
            <person name="Moskal W.A."/>
            <person name="Town C.D."/>
        </authorList>
    </citation>
    <scope>NUCLEOTIDE SEQUENCE</scope>
</reference>
<accession>I3SM94</accession>
<name>I3SM94_MEDTR</name>